<dbReference type="EMBL" id="KV907514">
    <property type="protein sequence ID" value="OOF90817.1"/>
    <property type="molecule type" value="Genomic_DNA"/>
</dbReference>
<protein>
    <submittedName>
        <fullName evidence="1">Uncharacterized protein</fullName>
    </submittedName>
</protein>
<proteinExistence type="predicted"/>
<keyword evidence="2" id="KW-1185">Reference proteome</keyword>
<dbReference type="AlphaFoldDB" id="A0A1R3R8L2"/>
<name>A0A1R3R8L2_ASPC5</name>
<reference evidence="2" key="1">
    <citation type="journal article" date="2017" name="Genome Biol.">
        <title>Comparative genomics reveals high biological diversity and specific adaptations in the industrially and medically important fungal genus Aspergillus.</title>
        <authorList>
            <person name="de Vries R.P."/>
            <person name="Riley R."/>
            <person name="Wiebenga A."/>
            <person name="Aguilar-Osorio G."/>
            <person name="Amillis S."/>
            <person name="Uchima C.A."/>
            <person name="Anderluh G."/>
            <person name="Asadollahi M."/>
            <person name="Askin M."/>
            <person name="Barry K."/>
            <person name="Battaglia E."/>
            <person name="Bayram O."/>
            <person name="Benocci T."/>
            <person name="Braus-Stromeyer S.A."/>
            <person name="Caldana C."/>
            <person name="Canovas D."/>
            <person name="Cerqueira G.C."/>
            <person name="Chen F."/>
            <person name="Chen W."/>
            <person name="Choi C."/>
            <person name="Clum A."/>
            <person name="Dos Santos R.A."/>
            <person name="Damasio A.R."/>
            <person name="Diallinas G."/>
            <person name="Emri T."/>
            <person name="Fekete E."/>
            <person name="Flipphi M."/>
            <person name="Freyberg S."/>
            <person name="Gallo A."/>
            <person name="Gournas C."/>
            <person name="Habgood R."/>
            <person name="Hainaut M."/>
            <person name="Harispe M.L."/>
            <person name="Henrissat B."/>
            <person name="Hilden K.S."/>
            <person name="Hope R."/>
            <person name="Hossain A."/>
            <person name="Karabika E."/>
            <person name="Karaffa L."/>
            <person name="Karanyi Z."/>
            <person name="Krasevec N."/>
            <person name="Kuo A."/>
            <person name="Kusch H."/>
            <person name="LaButti K."/>
            <person name="Lagendijk E.L."/>
            <person name="Lapidus A."/>
            <person name="Levasseur A."/>
            <person name="Lindquist E."/>
            <person name="Lipzen A."/>
            <person name="Logrieco A.F."/>
            <person name="MacCabe A."/>
            <person name="Maekelae M.R."/>
            <person name="Malavazi I."/>
            <person name="Melin P."/>
            <person name="Meyer V."/>
            <person name="Mielnichuk N."/>
            <person name="Miskei M."/>
            <person name="Molnar A.P."/>
            <person name="Mule G."/>
            <person name="Ngan C.Y."/>
            <person name="Orejas M."/>
            <person name="Orosz E."/>
            <person name="Ouedraogo J.P."/>
            <person name="Overkamp K.M."/>
            <person name="Park H.-S."/>
            <person name="Perrone G."/>
            <person name="Piumi F."/>
            <person name="Punt P.J."/>
            <person name="Ram A.F."/>
            <person name="Ramon A."/>
            <person name="Rauscher S."/>
            <person name="Record E."/>
            <person name="Riano-Pachon D.M."/>
            <person name="Robert V."/>
            <person name="Roehrig J."/>
            <person name="Ruller R."/>
            <person name="Salamov A."/>
            <person name="Salih N.S."/>
            <person name="Samson R.A."/>
            <person name="Sandor E."/>
            <person name="Sanguinetti M."/>
            <person name="Schuetze T."/>
            <person name="Sepcic K."/>
            <person name="Shelest E."/>
            <person name="Sherlock G."/>
            <person name="Sophianopoulou V."/>
            <person name="Squina F.M."/>
            <person name="Sun H."/>
            <person name="Susca A."/>
            <person name="Todd R.B."/>
            <person name="Tsang A."/>
            <person name="Unkles S.E."/>
            <person name="van de Wiele N."/>
            <person name="van Rossen-Uffink D."/>
            <person name="Oliveira J.V."/>
            <person name="Vesth T.C."/>
            <person name="Visser J."/>
            <person name="Yu J.-H."/>
            <person name="Zhou M."/>
            <person name="Andersen M.R."/>
            <person name="Archer D.B."/>
            <person name="Baker S.E."/>
            <person name="Benoit I."/>
            <person name="Brakhage A.A."/>
            <person name="Braus G.H."/>
            <person name="Fischer R."/>
            <person name="Frisvad J.C."/>
            <person name="Goldman G.H."/>
            <person name="Houbraken J."/>
            <person name="Oakley B."/>
            <person name="Pocsi I."/>
            <person name="Scazzocchio C."/>
            <person name="Seiboth B."/>
            <person name="vanKuyk P.A."/>
            <person name="Wortman J."/>
            <person name="Dyer P.S."/>
            <person name="Grigoriev I.V."/>
        </authorList>
    </citation>
    <scope>NUCLEOTIDE SEQUENCE [LARGE SCALE GENOMIC DNA]</scope>
    <source>
        <strain evidence="2">ITEM 5010</strain>
    </source>
</reference>
<evidence type="ECO:0000313" key="2">
    <source>
        <dbReference type="Proteomes" id="UP000188318"/>
    </source>
</evidence>
<evidence type="ECO:0000313" key="1">
    <source>
        <dbReference type="EMBL" id="OOF90817.1"/>
    </source>
</evidence>
<gene>
    <name evidence="1" type="ORF">ASPCADRAFT_211772</name>
</gene>
<sequence length="52" mass="5632">MNKTIMSKHMTDGGMRGLGRFSVSIIQAGPKSPRFSSDKDVERAIGKHSIAV</sequence>
<organism evidence="1 2">
    <name type="scientific">Aspergillus carbonarius (strain ITEM 5010)</name>
    <dbReference type="NCBI Taxonomy" id="602072"/>
    <lineage>
        <taxon>Eukaryota</taxon>
        <taxon>Fungi</taxon>
        <taxon>Dikarya</taxon>
        <taxon>Ascomycota</taxon>
        <taxon>Pezizomycotina</taxon>
        <taxon>Eurotiomycetes</taxon>
        <taxon>Eurotiomycetidae</taxon>
        <taxon>Eurotiales</taxon>
        <taxon>Aspergillaceae</taxon>
        <taxon>Aspergillus</taxon>
        <taxon>Aspergillus subgen. Circumdati</taxon>
    </lineage>
</organism>
<accession>A0A1R3R8L2</accession>
<dbReference type="Proteomes" id="UP000188318">
    <property type="component" value="Unassembled WGS sequence"/>
</dbReference>
<dbReference type="VEuPathDB" id="FungiDB:ASPCADRAFT_211772"/>